<reference evidence="1" key="1">
    <citation type="submission" date="2022-07" db="EMBL/GenBank/DDBJ databases">
        <title>Genome Sequence of Physisporinus lineatus.</title>
        <authorList>
            <person name="Buettner E."/>
        </authorList>
    </citation>
    <scope>NUCLEOTIDE SEQUENCE</scope>
    <source>
        <strain evidence="1">VT162</strain>
    </source>
</reference>
<comment type="caution">
    <text evidence="1">The sequence shown here is derived from an EMBL/GenBank/DDBJ whole genome shotgun (WGS) entry which is preliminary data.</text>
</comment>
<accession>A0AAD5VEJ8</accession>
<sequence length="206" mass="23319">MTSGSEETKLPSWAEISRLSDEELRKVFERSMQFPTYSRNTVDVRRIATDVVMRVSSTLYDSEILTMGLVSQSSSIRVPAIRRVIERKPRDSPGIVMDYIPGETLGKCWARLSWWQRLRVTWTLRSYVRQLRRIQVPDTQRTSMFPGPLASEPQECAGCMFTELGAGPFASYEELTSGLCTSLTSIAASGSGPHNQYHLMILCLWS</sequence>
<keyword evidence="2" id="KW-1185">Reference proteome</keyword>
<dbReference type="InterPro" id="IPR051678">
    <property type="entry name" value="AGP_Transferase"/>
</dbReference>
<dbReference type="EMBL" id="JANAWD010000009">
    <property type="protein sequence ID" value="KAJ3491626.1"/>
    <property type="molecule type" value="Genomic_DNA"/>
</dbReference>
<evidence type="ECO:0000313" key="1">
    <source>
        <dbReference type="EMBL" id="KAJ3491626.1"/>
    </source>
</evidence>
<dbReference type="PANTHER" id="PTHR21310">
    <property type="entry name" value="AMINOGLYCOSIDE PHOSPHOTRANSFERASE-RELATED-RELATED"/>
    <property type="match status" value="1"/>
</dbReference>
<dbReference type="SUPFAM" id="SSF56112">
    <property type="entry name" value="Protein kinase-like (PK-like)"/>
    <property type="match status" value="1"/>
</dbReference>
<evidence type="ECO:0000313" key="2">
    <source>
        <dbReference type="Proteomes" id="UP001212997"/>
    </source>
</evidence>
<name>A0AAD5VEJ8_9APHY</name>
<dbReference type="Proteomes" id="UP001212997">
    <property type="component" value="Unassembled WGS sequence"/>
</dbReference>
<protein>
    <submittedName>
        <fullName evidence="1">Uncharacterized protein</fullName>
    </submittedName>
</protein>
<gene>
    <name evidence="1" type="ORF">NLI96_g571</name>
</gene>
<dbReference type="AlphaFoldDB" id="A0AAD5VEJ8"/>
<proteinExistence type="predicted"/>
<organism evidence="1 2">
    <name type="scientific">Meripilus lineatus</name>
    <dbReference type="NCBI Taxonomy" id="2056292"/>
    <lineage>
        <taxon>Eukaryota</taxon>
        <taxon>Fungi</taxon>
        <taxon>Dikarya</taxon>
        <taxon>Basidiomycota</taxon>
        <taxon>Agaricomycotina</taxon>
        <taxon>Agaricomycetes</taxon>
        <taxon>Polyporales</taxon>
        <taxon>Meripilaceae</taxon>
        <taxon>Meripilus</taxon>
    </lineage>
</organism>
<dbReference type="PANTHER" id="PTHR21310:SF39">
    <property type="entry name" value="AMINOGLYCOSIDE PHOSPHOTRANSFERASE DOMAIN-CONTAINING PROTEIN"/>
    <property type="match status" value="1"/>
</dbReference>
<dbReference type="InterPro" id="IPR011009">
    <property type="entry name" value="Kinase-like_dom_sf"/>
</dbReference>